<feature type="transmembrane region" description="Helical" evidence="7">
    <location>
        <begin position="286"/>
        <end position="305"/>
    </location>
</feature>
<keyword evidence="5 7" id="KW-0472">Membrane</keyword>
<dbReference type="InterPro" id="IPR003474">
    <property type="entry name" value="Glcn_transporter"/>
</dbReference>
<dbReference type="PANTHER" id="PTHR30354:SF26">
    <property type="entry name" value="TRANSPORTER, PUTATIVE-RELATED"/>
    <property type="match status" value="1"/>
</dbReference>
<evidence type="ECO:0000256" key="4">
    <source>
        <dbReference type="ARBA" id="ARBA00022989"/>
    </source>
</evidence>
<feature type="transmembrane region" description="Helical" evidence="7">
    <location>
        <begin position="60"/>
        <end position="87"/>
    </location>
</feature>
<feature type="transmembrane region" description="Helical" evidence="7">
    <location>
        <begin position="325"/>
        <end position="344"/>
    </location>
</feature>
<gene>
    <name evidence="9" type="ORF">SAMN05216382_2800</name>
</gene>
<reference evidence="10" key="1">
    <citation type="submission" date="2016-10" db="EMBL/GenBank/DDBJ databases">
        <authorList>
            <person name="Varghese N."/>
            <person name="Submissions S."/>
        </authorList>
    </citation>
    <scope>NUCLEOTIDE SEQUENCE [LARGE SCALE GENOMIC DNA]</scope>
    <source>
        <strain evidence="10">JS21-1</strain>
    </source>
</reference>
<evidence type="ECO:0000313" key="10">
    <source>
        <dbReference type="Proteomes" id="UP000199214"/>
    </source>
</evidence>
<dbReference type="GO" id="GO:0015137">
    <property type="term" value="F:citrate transmembrane transporter activity"/>
    <property type="evidence" value="ECO:0007669"/>
    <property type="project" value="InterPro"/>
</dbReference>
<feature type="transmembrane region" description="Helical" evidence="7">
    <location>
        <begin position="356"/>
        <end position="376"/>
    </location>
</feature>
<proteinExistence type="predicted"/>
<keyword evidence="2" id="KW-0813">Transport</keyword>
<dbReference type="EMBL" id="FNZZ01000006">
    <property type="protein sequence ID" value="SEL87470.1"/>
    <property type="molecule type" value="Genomic_DNA"/>
</dbReference>
<evidence type="ECO:0000256" key="2">
    <source>
        <dbReference type="ARBA" id="ARBA00022448"/>
    </source>
</evidence>
<feature type="transmembrane region" description="Helical" evidence="7">
    <location>
        <begin position="255"/>
        <end position="274"/>
    </location>
</feature>
<dbReference type="RefSeq" id="WP_093007385.1">
    <property type="nucleotide sequence ID" value="NZ_FNZZ01000006.1"/>
</dbReference>
<feature type="domain" description="Citrate transporter-like" evidence="8">
    <location>
        <begin position="15"/>
        <end position="377"/>
    </location>
</feature>
<feature type="region of interest" description="Disordered" evidence="6">
    <location>
        <begin position="204"/>
        <end position="223"/>
    </location>
</feature>
<evidence type="ECO:0000256" key="3">
    <source>
        <dbReference type="ARBA" id="ARBA00022692"/>
    </source>
</evidence>
<feature type="transmembrane region" description="Helical" evidence="7">
    <location>
        <begin position="172"/>
        <end position="194"/>
    </location>
</feature>
<evidence type="ECO:0000259" key="8">
    <source>
        <dbReference type="Pfam" id="PF03600"/>
    </source>
</evidence>
<feature type="transmembrane region" description="Helical" evidence="7">
    <location>
        <begin position="382"/>
        <end position="402"/>
    </location>
</feature>
<dbReference type="STRING" id="1855283.SAMN05216382_2800"/>
<sequence length="434" mass="44782">MLALIGASAILLLLLLILSNRISPLAALILVPVAAAVIAGQSADVPGYVAAGLSKIAPVAAMFVFAILFFGIMTDAGLLAPLVALVLRLVGERPSRITLGTAALALLIHLDGSGAVCFLVTIPALRPLYDRLGMDRRVLACTASLAAGVNFLPWTGPTLRASAALKVPMTDLFTPMIPVQATGLVFVFAAAWWLGKREERRIAAGSPRPTVQGDAAIPNTADDDRTLHRPRLFPLNVALTMLVVGVMIAGVVEPAIVFMVGTAIALVLNYPDAMAQRARVDAHARAALLMATILLAAGAFTGIMNGSGMIGAMAQTGATHVPAPLGQHLPALVGVVAMPLSLVFDPDSFYFGVLPVIAHVSDAFGTSGIAVARAALLGQMTTGFPVSPLTPATFLVAGLSGVELGAHQRFSIPWLFAASLVMLAAALLLGTIPL</sequence>
<organism evidence="9 10">
    <name type="scientific">Sphingomonas palmae</name>
    <dbReference type="NCBI Taxonomy" id="1855283"/>
    <lineage>
        <taxon>Bacteria</taxon>
        <taxon>Pseudomonadati</taxon>
        <taxon>Pseudomonadota</taxon>
        <taxon>Alphaproteobacteria</taxon>
        <taxon>Sphingomonadales</taxon>
        <taxon>Sphingomonadaceae</taxon>
        <taxon>Sphingomonas</taxon>
    </lineage>
</organism>
<dbReference type="NCBIfam" id="TIGR00784">
    <property type="entry name" value="citMHS"/>
    <property type="match status" value="1"/>
</dbReference>
<dbReference type="Proteomes" id="UP000199214">
    <property type="component" value="Unassembled WGS sequence"/>
</dbReference>
<feature type="transmembrane region" description="Helical" evidence="7">
    <location>
        <begin position="414"/>
        <end position="432"/>
    </location>
</feature>
<dbReference type="GO" id="GO:0005886">
    <property type="term" value="C:plasma membrane"/>
    <property type="evidence" value="ECO:0007669"/>
    <property type="project" value="TreeGrafter"/>
</dbReference>
<protein>
    <submittedName>
        <fullName evidence="9">Citrate-Mg2+:H+ or citrate-Ca2+:H+ symporter, CitMHS family</fullName>
    </submittedName>
</protein>
<dbReference type="AlphaFoldDB" id="A0A1H7TRJ9"/>
<keyword evidence="10" id="KW-1185">Reference proteome</keyword>
<accession>A0A1H7TRJ9</accession>
<feature type="transmembrane region" description="Helical" evidence="7">
    <location>
        <begin position="232"/>
        <end position="249"/>
    </location>
</feature>
<evidence type="ECO:0000256" key="7">
    <source>
        <dbReference type="SAM" id="Phobius"/>
    </source>
</evidence>
<evidence type="ECO:0000256" key="6">
    <source>
        <dbReference type="SAM" id="MobiDB-lite"/>
    </source>
</evidence>
<evidence type="ECO:0000313" key="9">
    <source>
        <dbReference type="EMBL" id="SEL87470.1"/>
    </source>
</evidence>
<dbReference type="InterPro" id="IPR004680">
    <property type="entry name" value="Cit_transptr-like_dom"/>
</dbReference>
<dbReference type="GO" id="GO:0015128">
    <property type="term" value="F:gluconate transmembrane transporter activity"/>
    <property type="evidence" value="ECO:0007669"/>
    <property type="project" value="InterPro"/>
</dbReference>
<keyword evidence="3 7" id="KW-0812">Transmembrane</keyword>
<evidence type="ECO:0000256" key="1">
    <source>
        <dbReference type="ARBA" id="ARBA00004141"/>
    </source>
</evidence>
<dbReference type="PANTHER" id="PTHR30354">
    <property type="entry name" value="GNT FAMILY GLUCONATE TRANSPORTER"/>
    <property type="match status" value="1"/>
</dbReference>
<dbReference type="OrthoDB" id="5329450at2"/>
<keyword evidence="4 7" id="KW-1133">Transmembrane helix</keyword>
<name>A0A1H7TRJ9_9SPHN</name>
<evidence type="ECO:0000256" key="5">
    <source>
        <dbReference type="ARBA" id="ARBA00023136"/>
    </source>
</evidence>
<comment type="subcellular location">
    <subcellularLocation>
        <location evidence="1">Membrane</location>
        <topology evidence="1">Multi-pass membrane protein</topology>
    </subcellularLocation>
</comment>
<dbReference type="InterPro" id="IPR014738">
    <property type="entry name" value="Citrate_transporter"/>
</dbReference>
<dbReference type="Pfam" id="PF03600">
    <property type="entry name" value="CitMHS"/>
    <property type="match status" value="1"/>
</dbReference>
<feature type="transmembrane region" description="Helical" evidence="7">
    <location>
        <begin position="99"/>
        <end position="125"/>
    </location>
</feature>